<comment type="caution">
    <text evidence="1">The sequence shown here is derived from an EMBL/GenBank/DDBJ whole genome shotgun (WGS) entry which is preliminary data.</text>
</comment>
<proteinExistence type="predicted"/>
<gene>
    <name evidence="1" type="ORF">NEIMUCOT_04230</name>
</gene>
<accession>D2ZUE3</accession>
<evidence type="ECO:0000313" key="2">
    <source>
        <dbReference type="Proteomes" id="UP000003344"/>
    </source>
</evidence>
<dbReference type="Proteomes" id="UP000003344">
    <property type="component" value="Unassembled WGS sequence"/>
</dbReference>
<reference evidence="1 2" key="1">
    <citation type="submission" date="2009-10" db="EMBL/GenBank/DDBJ databases">
        <authorList>
            <person name="Weinstock G."/>
            <person name="Sodergren E."/>
            <person name="Clifton S."/>
            <person name="Fulton L."/>
            <person name="Fulton B."/>
            <person name="Courtney L."/>
            <person name="Fronick C."/>
            <person name="Harrison M."/>
            <person name="Strong C."/>
            <person name="Farmer C."/>
            <person name="Delahaunty K."/>
            <person name="Markovic C."/>
            <person name="Hall O."/>
            <person name="Minx P."/>
            <person name="Tomlinson C."/>
            <person name="Mitreva M."/>
            <person name="Nelson J."/>
            <person name="Hou S."/>
            <person name="Wollam A."/>
            <person name="Pepin K.H."/>
            <person name="Johnson M."/>
            <person name="Bhonagiri V."/>
            <person name="Nash W.E."/>
            <person name="Warren W."/>
            <person name="Chinwalla A."/>
            <person name="Mardis E.R."/>
            <person name="Wilson R.K."/>
        </authorList>
    </citation>
    <scope>NUCLEOTIDE SEQUENCE [LARGE SCALE GENOMIC DNA]</scope>
    <source>
        <strain evidence="2">ATCC 25996 / DSM 4631 / NCTC 10774 / M26</strain>
    </source>
</reference>
<protein>
    <submittedName>
        <fullName evidence="1">Uncharacterized protein</fullName>
    </submittedName>
</protein>
<dbReference type="STRING" id="546266.NEIMUCOT_04230"/>
<name>D2ZUE3_NEIM2</name>
<dbReference type="AlphaFoldDB" id="D2ZUE3"/>
<evidence type="ECO:0000313" key="1">
    <source>
        <dbReference type="EMBL" id="EFC89327.1"/>
    </source>
</evidence>
<sequence>MFILADHIQTGTASPRFKLKPIHCIFDSVGIRKSIGEVA</sequence>
<organism evidence="1 2">
    <name type="scientific">Neisseria mucosa (strain ATCC 25996 / DSM 4631 / NCTC 10774 / M26)</name>
    <dbReference type="NCBI Taxonomy" id="546266"/>
    <lineage>
        <taxon>Bacteria</taxon>
        <taxon>Pseudomonadati</taxon>
        <taxon>Pseudomonadota</taxon>
        <taxon>Betaproteobacteria</taxon>
        <taxon>Neisseriales</taxon>
        <taxon>Neisseriaceae</taxon>
        <taxon>Neisseria</taxon>
    </lineage>
</organism>
<dbReference type="EMBL" id="ACDX02000003">
    <property type="protein sequence ID" value="EFC89327.1"/>
    <property type="molecule type" value="Genomic_DNA"/>
</dbReference>